<evidence type="ECO:0000313" key="2">
    <source>
        <dbReference type="EMBL" id="MEQ2242736.1"/>
    </source>
</evidence>
<proteinExistence type="predicted"/>
<name>A0ABV0UES4_9TELE</name>
<reference evidence="2 3" key="1">
    <citation type="submission" date="2021-06" db="EMBL/GenBank/DDBJ databases">
        <authorList>
            <person name="Palmer J.M."/>
        </authorList>
    </citation>
    <scope>NUCLEOTIDE SEQUENCE [LARGE SCALE GENOMIC DNA]</scope>
    <source>
        <strain evidence="3">if_2019</strain>
        <tissue evidence="2">Muscle</tissue>
    </source>
</reference>
<comment type="caution">
    <text evidence="2">The sequence shown here is derived from an EMBL/GenBank/DDBJ whole genome shotgun (WGS) entry which is preliminary data.</text>
</comment>
<feature type="compositionally biased region" description="Basic and acidic residues" evidence="1">
    <location>
        <begin position="91"/>
        <end position="104"/>
    </location>
</feature>
<evidence type="ECO:0000313" key="3">
    <source>
        <dbReference type="Proteomes" id="UP001482620"/>
    </source>
</evidence>
<dbReference type="Proteomes" id="UP001482620">
    <property type="component" value="Unassembled WGS sequence"/>
</dbReference>
<gene>
    <name evidence="2" type="ORF">ILYODFUR_039060</name>
</gene>
<keyword evidence="3" id="KW-1185">Reference proteome</keyword>
<sequence length="130" mass="14892">MSLEILGGFSKNPPGASVIRVQWNVGGWTGCMYAGKEYREKRTASWSLIRVLLRFGSILSPDRGVDWTWSHCRQNTQARGARDPSPYTPPYDHHDEKHLSHPGDTDLSSTWWWKMVSRRSRTADKSVFAQ</sequence>
<evidence type="ECO:0000256" key="1">
    <source>
        <dbReference type="SAM" id="MobiDB-lite"/>
    </source>
</evidence>
<organism evidence="2 3">
    <name type="scientific">Ilyodon furcidens</name>
    <name type="common">goldbreast splitfin</name>
    <dbReference type="NCBI Taxonomy" id="33524"/>
    <lineage>
        <taxon>Eukaryota</taxon>
        <taxon>Metazoa</taxon>
        <taxon>Chordata</taxon>
        <taxon>Craniata</taxon>
        <taxon>Vertebrata</taxon>
        <taxon>Euteleostomi</taxon>
        <taxon>Actinopterygii</taxon>
        <taxon>Neopterygii</taxon>
        <taxon>Teleostei</taxon>
        <taxon>Neoteleostei</taxon>
        <taxon>Acanthomorphata</taxon>
        <taxon>Ovalentaria</taxon>
        <taxon>Atherinomorphae</taxon>
        <taxon>Cyprinodontiformes</taxon>
        <taxon>Goodeidae</taxon>
        <taxon>Ilyodon</taxon>
    </lineage>
</organism>
<dbReference type="EMBL" id="JAHRIQ010068864">
    <property type="protein sequence ID" value="MEQ2242736.1"/>
    <property type="molecule type" value="Genomic_DNA"/>
</dbReference>
<accession>A0ABV0UES4</accession>
<protein>
    <submittedName>
        <fullName evidence="2">Uncharacterized protein</fullName>
    </submittedName>
</protein>
<feature type="region of interest" description="Disordered" evidence="1">
    <location>
        <begin position="75"/>
        <end position="106"/>
    </location>
</feature>